<keyword evidence="5" id="KW-1185">Reference proteome</keyword>
<reference evidence="3" key="2">
    <citation type="submission" date="2022-06" db="EMBL/GenBank/DDBJ databases">
        <title>Draft genome sequence of Burkholderia glumae strain GR20004 isolated from rice panicle showing bacterial panicle blight.</title>
        <authorList>
            <person name="Choi S.Y."/>
            <person name="Lee Y.H."/>
        </authorList>
    </citation>
    <scope>NUCLEOTIDE SEQUENCE</scope>
    <source>
        <strain evidence="3">GR20004</strain>
        <plasmid evidence="3">unnamed1</plasmid>
    </source>
</reference>
<evidence type="ECO:0000313" key="2">
    <source>
        <dbReference type="EMBL" id="QPQ94845.1"/>
    </source>
</evidence>
<geneLocation type="plasmid" evidence="2 4">
    <name>unnamed2</name>
</geneLocation>
<sequence>MNRPTITSSTSARRVDGIVFEIALAIGLRVEVIGVPFTYRDRTFAVHRSSRSRSITSVEYSVSDVETGRSIPQVAAATIDQAREAAILALDAVAEADWCKQFAAPARRKTARA</sequence>
<dbReference type="EMBL" id="CP065602">
    <property type="protein sequence ID" value="QPQ94725.1"/>
    <property type="molecule type" value="Genomic_DNA"/>
</dbReference>
<gene>
    <name evidence="1" type="ORF">I6H06_28610</name>
    <name evidence="2" type="ORF">I6H06_30050</name>
    <name evidence="3" type="ORF">NFI99_12170</name>
</gene>
<dbReference type="GeneID" id="45693334"/>
<proteinExistence type="predicted"/>
<evidence type="ECO:0000313" key="1">
    <source>
        <dbReference type="EMBL" id="QPQ94725.1"/>
    </source>
</evidence>
<dbReference type="OMA" id="HANRLWA"/>
<evidence type="ECO:0000313" key="4">
    <source>
        <dbReference type="Proteomes" id="UP000594892"/>
    </source>
</evidence>
<organism evidence="2 4">
    <name type="scientific">Burkholderia glumae</name>
    <name type="common">Pseudomonas glumae</name>
    <dbReference type="NCBI Taxonomy" id="337"/>
    <lineage>
        <taxon>Bacteria</taxon>
        <taxon>Pseudomonadati</taxon>
        <taxon>Pseudomonadota</taxon>
        <taxon>Betaproteobacteria</taxon>
        <taxon>Burkholderiales</taxon>
        <taxon>Burkholderiaceae</taxon>
        <taxon>Burkholderia</taxon>
    </lineage>
</organism>
<dbReference type="Proteomes" id="UP000594892">
    <property type="component" value="Plasmid unnamed1"/>
</dbReference>
<evidence type="ECO:0000313" key="5">
    <source>
        <dbReference type="Proteomes" id="UP001056386"/>
    </source>
</evidence>
<dbReference type="Proteomes" id="UP000594892">
    <property type="component" value="Plasmid unnamed2"/>
</dbReference>
<evidence type="ECO:0000313" key="3">
    <source>
        <dbReference type="EMBL" id="USS44210.1"/>
    </source>
</evidence>
<name>A0A246MAR8_BURGL</name>
<dbReference type="RefSeq" id="WP_012732710.1">
    <property type="nucleotide sequence ID" value="NZ_CP021076.1"/>
</dbReference>
<dbReference type="EMBL" id="CP099584">
    <property type="protein sequence ID" value="USS44210.1"/>
    <property type="molecule type" value="Genomic_DNA"/>
</dbReference>
<dbReference type="EMBL" id="CP065603">
    <property type="protein sequence ID" value="QPQ94845.1"/>
    <property type="molecule type" value="Genomic_DNA"/>
</dbReference>
<reference evidence="2 4" key="1">
    <citation type="submission" date="2020-12" db="EMBL/GenBank/DDBJ databases">
        <title>FDA dAtabase for Regulatory Grade micrObial Sequences (FDA-ARGOS): Supporting development and validation of Infectious Disease Dx tests.</title>
        <authorList>
            <person name="Minogue T."/>
            <person name="Wolcott M."/>
            <person name="Wasieloski L."/>
            <person name="Aguilar W."/>
            <person name="Moore D."/>
            <person name="Jaissle J."/>
            <person name="Tallon L."/>
            <person name="Sadzewicz L."/>
            <person name="Zhao X."/>
            <person name="Boylan J."/>
            <person name="Ott S."/>
            <person name="Bowen H."/>
            <person name="Vavikolanu K."/>
            <person name="Mehta A."/>
            <person name="Aluvathingal J."/>
            <person name="Nadendla S."/>
            <person name="Yan Y."/>
            <person name="Sichtig H."/>
        </authorList>
    </citation>
    <scope>NUCLEOTIDE SEQUENCE [LARGE SCALE GENOMIC DNA]</scope>
    <source>
        <strain evidence="2 4">FDAARGOS_949</strain>
        <plasmid evidence="1 4">unnamed1</plasmid>
        <plasmid evidence="2 4">unnamed2</plasmid>
    </source>
</reference>
<dbReference type="OrthoDB" id="9023307at2"/>
<keyword evidence="2" id="KW-0614">Plasmid</keyword>
<dbReference type="Proteomes" id="UP001056386">
    <property type="component" value="Plasmid unnamed1"/>
</dbReference>
<accession>A0A246MAR8</accession>
<geneLocation type="plasmid" evidence="4 5">
    <name>unnamed1</name>
</geneLocation>
<protein>
    <submittedName>
        <fullName evidence="2">Uncharacterized protein</fullName>
    </submittedName>
</protein>
<dbReference type="AlphaFoldDB" id="A0A246MAR8"/>